<dbReference type="GO" id="GO:0016747">
    <property type="term" value="F:acyltransferase activity, transferring groups other than amino-acyl groups"/>
    <property type="evidence" value="ECO:0007669"/>
    <property type="project" value="InterPro"/>
</dbReference>
<evidence type="ECO:0000313" key="3">
    <source>
        <dbReference type="Proteomes" id="UP000295215"/>
    </source>
</evidence>
<keyword evidence="2" id="KW-0687">Ribonucleoprotein</keyword>
<dbReference type="InterPro" id="IPR016181">
    <property type="entry name" value="Acyl_CoA_acyltransferase"/>
</dbReference>
<feature type="domain" description="N-acetyltransferase" evidence="1">
    <location>
        <begin position="2"/>
        <end position="172"/>
    </location>
</feature>
<dbReference type="EMBL" id="SOAG01000029">
    <property type="protein sequence ID" value="TDS52983.1"/>
    <property type="molecule type" value="Genomic_DNA"/>
</dbReference>
<organism evidence="2 3">
    <name type="scientific">Myroides indicus</name>
    <dbReference type="NCBI Taxonomy" id="1323422"/>
    <lineage>
        <taxon>Bacteria</taxon>
        <taxon>Pseudomonadati</taxon>
        <taxon>Bacteroidota</taxon>
        <taxon>Flavobacteriia</taxon>
        <taxon>Flavobacteriales</taxon>
        <taxon>Flavobacteriaceae</taxon>
        <taxon>Myroides</taxon>
    </lineage>
</organism>
<dbReference type="Proteomes" id="UP000295215">
    <property type="component" value="Unassembled WGS sequence"/>
</dbReference>
<keyword evidence="2" id="KW-0689">Ribosomal protein</keyword>
<dbReference type="RefSeq" id="WP_133713466.1">
    <property type="nucleotide sequence ID" value="NZ_SOAG01000029.1"/>
</dbReference>
<dbReference type="OrthoDB" id="7205533at2"/>
<accession>A0A4R7EP79</accession>
<keyword evidence="3" id="KW-1185">Reference proteome</keyword>
<name>A0A4R7EP79_9FLAO</name>
<proteinExistence type="predicted"/>
<dbReference type="InterPro" id="IPR000182">
    <property type="entry name" value="GNAT_dom"/>
</dbReference>
<dbReference type="Gene3D" id="3.40.630.30">
    <property type="match status" value="1"/>
</dbReference>
<comment type="caution">
    <text evidence="2">The sequence shown here is derived from an EMBL/GenBank/DDBJ whole genome shotgun (WGS) entry which is preliminary data.</text>
</comment>
<dbReference type="PROSITE" id="PS51186">
    <property type="entry name" value="GNAT"/>
    <property type="match status" value="1"/>
</dbReference>
<sequence>MINIRKADIDDVITISKLGRITFSDTFESFFNDKNDLLDYLEDIFSEKRIHDSILKAESIYWIAFYDSIPVGYAKVKLDFTSQLIIPPNTCYLDKIYVVKKFISKGIGKELHKILMQEIIALKYQRIWLSVLKENQNAINFYHKKGYQIISQYSQNIGSQKFDFFVMALNLDEKAT</sequence>
<gene>
    <name evidence="2" type="ORF">C8P70_12916</name>
</gene>
<dbReference type="SUPFAM" id="SSF55729">
    <property type="entry name" value="Acyl-CoA N-acyltransferases (Nat)"/>
    <property type="match status" value="1"/>
</dbReference>
<dbReference type="CDD" id="cd04301">
    <property type="entry name" value="NAT_SF"/>
    <property type="match status" value="1"/>
</dbReference>
<reference evidence="2 3" key="1">
    <citation type="submission" date="2019-03" db="EMBL/GenBank/DDBJ databases">
        <title>Genomic Encyclopedia of Archaeal and Bacterial Type Strains, Phase II (KMG-II): from individual species to whole genera.</title>
        <authorList>
            <person name="Goeker M."/>
        </authorList>
    </citation>
    <scope>NUCLEOTIDE SEQUENCE [LARGE SCALE GENOMIC DNA]</scope>
    <source>
        <strain evidence="2 3">DSM 28213</strain>
    </source>
</reference>
<evidence type="ECO:0000313" key="2">
    <source>
        <dbReference type="EMBL" id="TDS52983.1"/>
    </source>
</evidence>
<dbReference type="Pfam" id="PF00583">
    <property type="entry name" value="Acetyltransf_1"/>
    <property type="match status" value="1"/>
</dbReference>
<dbReference type="AlphaFoldDB" id="A0A4R7EP79"/>
<evidence type="ECO:0000259" key="1">
    <source>
        <dbReference type="PROSITE" id="PS51186"/>
    </source>
</evidence>
<protein>
    <submittedName>
        <fullName evidence="2">Ribosomal protein S18 acetylase RimI-like enzyme</fullName>
    </submittedName>
</protein>
<dbReference type="GO" id="GO:0005840">
    <property type="term" value="C:ribosome"/>
    <property type="evidence" value="ECO:0007669"/>
    <property type="project" value="UniProtKB-KW"/>
</dbReference>